<dbReference type="PANTHER" id="PTHR45846:SF1">
    <property type="entry name" value="TRNA-DIHYDROURIDINE(47) SYNTHASE [NAD(P)(+)]-LIKE"/>
    <property type="match status" value="1"/>
</dbReference>
<dbReference type="InterPro" id="IPR013785">
    <property type="entry name" value="Aldolase_TIM"/>
</dbReference>
<dbReference type="CDD" id="cd02801">
    <property type="entry name" value="DUS_like_FMN"/>
    <property type="match status" value="1"/>
</dbReference>
<dbReference type="AlphaFoldDB" id="A0A1B1S8M3"/>
<dbReference type="SUPFAM" id="SSF51395">
    <property type="entry name" value="FMN-linked oxidoreductases"/>
    <property type="match status" value="1"/>
</dbReference>
<evidence type="ECO:0000256" key="6">
    <source>
        <dbReference type="ARBA" id="ARBA00023002"/>
    </source>
</evidence>
<dbReference type="STRING" id="1796646.A4V02_05070"/>
<keyword evidence="6 7" id="KW-0560">Oxidoreductase</keyword>
<feature type="domain" description="DUS-like FMN-binding" evidence="10">
    <location>
        <begin position="8"/>
        <end position="296"/>
    </location>
</feature>
<dbReference type="KEGG" id="pary:A4V02_05070"/>
<keyword evidence="4 7" id="KW-0819">tRNA processing</keyword>
<feature type="binding site" evidence="9">
    <location>
        <position position="135"/>
    </location>
    <ligand>
        <name>FMN</name>
        <dbReference type="ChEBI" id="CHEBI:58210"/>
    </ligand>
</feature>
<proteinExistence type="inferred from homology"/>
<evidence type="ECO:0000256" key="1">
    <source>
        <dbReference type="ARBA" id="ARBA00001917"/>
    </source>
</evidence>
<sequence>MDDKLIYAAPLQGYTDVAWRLAHAGIYGGVDAYFTPFIRVEKGSVRQRDLNNAIQNMPSGIPVIPQIIFGSRDEFIILADTLIDAGATHINLNLGCPFPPQVKHGRGAGALRAALIEEIASIIITRYSFAVFSAKLRLGINSSDEWRPILNILNTIPLDHITLHPRIAAQQYVGECNSEIFDEFLASTSHRVVYNGDIRSVSDIARIGSVHNISVDVMVGRGLLSRPSLALEYRSNEEWCHDKRVSVLRRFHEEIYSTYMTVLCGDQQILQKIKPMWDWLEDEIGHKAWKAIHKATTLRKYESAVADALS</sequence>
<feature type="binding site" evidence="9">
    <location>
        <position position="164"/>
    </location>
    <ligand>
        <name>FMN</name>
        <dbReference type="ChEBI" id="CHEBI:58210"/>
    </ligand>
</feature>
<dbReference type="PIRSF" id="PIRSF006621">
    <property type="entry name" value="Dus"/>
    <property type="match status" value="1"/>
</dbReference>
<dbReference type="GO" id="GO:0017150">
    <property type="term" value="F:tRNA dihydrouridine synthase activity"/>
    <property type="evidence" value="ECO:0007669"/>
    <property type="project" value="InterPro"/>
</dbReference>
<evidence type="ECO:0000256" key="7">
    <source>
        <dbReference type="PIRNR" id="PIRNR006621"/>
    </source>
</evidence>
<dbReference type="Proteomes" id="UP000186351">
    <property type="component" value="Chromosome"/>
</dbReference>
<comment type="similarity">
    <text evidence="7">Belongs to the dus family.</text>
</comment>
<comment type="function">
    <text evidence="7">Catalyzes the synthesis of 5,6-dihydrouridine (D), a modified base found in the D-loop of most tRNAs, via the reduction of the C5-C6 double bond in target uridines.</text>
</comment>
<dbReference type="GO" id="GO:0050660">
    <property type="term" value="F:flavin adenine dinucleotide binding"/>
    <property type="evidence" value="ECO:0007669"/>
    <property type="project" value="InterPro"/>
</dbReference>
<dbReference type="Pfam" id="PF01207">
    <property type="entry name" value="Dus"/>
    <property type="match status" value="1"/>
</dbReference>
<evidence type="ECO:0000313" key="11">
    <source>
        <dbReference type="EMBL" id="ANU63148.1"/>
    </source>
</evidence>
<evidence type="ECO:0000259" key="10">
    <source>
        <dbReference type="Pfam" id="PF01207"/>
    </source>
</evidence>
<evidence type="ECO:0000256" key="5">
    <source>
        <dbReference type="ARBA" id="ARBA00022857"/>
    </source>
</evidence>
<dbReference type="RefSeq" id="WP_068960506.1">
    <property type="nucleotide sequence ID" value="NZ_CAJTAP010000005.1"/>
</dbReference>
<dbReference type="InterPro" id="IPR001269">
    <property type="entry name" value="DUS_fam"/>
</dbReference>
<gene>
    <name evidence="11" type="ORF">A4V02_05070</name>
</gene>
<keyword evidence="2 7" id="KW-0285">Flavoprotein</keyword>
<name>A0A1B1S8M3_9BACT</name>
<comment type="cofactor">
    <cofactor evidence="1 7 9">
        <name>FMN</name>
        <dbReference type="ChEBI" id="CHEBI:58210"/>
    </cofactor>
</comment>
<keyword evidence="3 7" id="KW-0288">FMN</keyword>
<dbReference type="PROSITE" id="PS01136">
    <property type="entry name" value="UPF0034"/>
    <property type="match status" value="1"/>
</dbReference>
<keyword evidence="9" id="KW-0547">Nucleotide-binding</keyword>
<evidence type="ECO:0000256" key="2">
    <source>
        <dbReference type="ARBA" id="ARBA00022630"/>
    </source>
</evidence>
<feature type="binding site" evidence="9">
    <location>
        <position position="66"/>
    </location>
    <ligand>
        <name>FMN</name>
        <dbReference type="ChEBI" id="CHEBI:58210"/>
    </ligand>
</feature>
<organism evidence="11 12">
    <name type="scientific">Muribaculum intestinale</name>
    <dbReference type="NCBI Taxonomy" id="1796646"/>
    <lineage>
        <taxon>Bacteria</taxon>
        <taxon>Pseudomonadati</taxon>
        <taxon>Bacteroidota</taxon>
        <taxon>Bacteroidia</taxon>
        <taxon>Bacteroidales</taxon>
        <taxon>Muribaculaceae</taxon>
        <taxon>Muribaculum</taxon>
    </lineage>
</organism>
<dbReference type="OrthoDB" id="9764501at2"/>
<protein>
    <recommendedName>
        <fullName evidence="7">tRNA-dihydrouridine synthase</fullName>
        <ecNumber evidence="7">1.3.1.-</ecNumber>
    </recommendedName>
</protein>
<evidence type="ECO:0000256" key="9">
    <source>
        <dbReference type="PIRSR" id="PIRSR006621-2"/>
    </source>
</evidence>
<feature type="active site" description="Proton donor" evidence="8">
    <location>
        <position position="96"/>
    </location>
</feature>
<reference evidence="12" key="1">
    <citation type="submission" date="2016-04" db="EMBL/GenBank/DDBJ databases">
        <title>Complete Genome Sequences of Twelve Strains of a Stable Defined Moderately Diverse Mouse Microbiota 2 (sDMDMm2).</title>
        <authorList>
            <person name="Uchimura Y."/>
            <person name="Wyss M."/>
            <person name="Brugiroux S."/>
            <person name="Limenitakis J.P."/>
            <person name="Stecher B."/>
            <person name="McCoy K.D."/>
            <person name="Macpherson A.J."/>
        </authorList>
    </citation>
    <scope>NUCLEOTIDE SEQUENCE [LARGE SCALE GENOMIC DNA]</scope>
    <source>
        <strain evidence="12">YL27</strain>
    </source>
</reference>
<dbReference type="EC" id="1.3.1.-" evidence="7"/>
<evidence type="ECO:0000256" key="4">
    <source>
        <dbReference type="ARBA" id="ARBA00022694"/>
    </source>
</evidence>
<evidence type="ECO:0000256" key="3">
    <source>
        <dbReference type="ARBA" id="ARBA00022643"/>
    </source>
</evidence>
<dbReference type="PANTHER" id="PTHR45846">
    <property type="entry name" value="TRNA-DIHYDROURIDINE(47) SYNTHASE [NAD(P)(+)]-LIKE"/>
    <property type="match status" value="1"/>
</dbReference>
<dbReference type="EMBL" id="CP015402">
    <property type="protein sequence ID" value="ANU63148.1"/>
    <property type="molecule type" value="Genomic_DNA"/>
</dbReference>
<accession>A0A1B1S8M3</accession>
<accession>A0A1Z2XK08</accession>
<dbReference type="InterPro" id="IPR035587">
    <property type="entry name" value="DUS-like_FMN-bd"/>
</dbReference>
<evidence type="ECO:0000256" key="8">
    <source>
        <dbReference type="PIRSR" id="PIRSR006621-1"/>
    </source>
</evidence>
<feature type="binding site" evidence="9">
    <location>
        <begin position="220"/>
        <end position="221"/>
    </location>
    <ligand>
        <name>FMN</name>
        <dbReference type="ChEBI" id="CHEBI:58210"/>
    </ligand>
</feature>
<dbReference type="Gene3D" id="3.20.20.70">
    <property type="entry name" value="Aldolase class I"/>
    <property type="match status" value="1"/>
</dbReference>
<keyword evidence="5" id="KW-0521">NADP</keyword>
<evidence type="ECO:0000313" key="12">
    <source>
        <dbReference type="Proteomes" id="UP000186351"/>
    </source>
</evidence>
<dbReference type="InterPro" id="IPR018517">
    <property type="entry name" value="tRNA_hU_synthase_CS"/>
</dbReference>
<dbReference type="GO" id="GO:0003723">
    <property type="term" value="F:RNA binding"/>
    <property type="evidence" value="ECO:0007669"/>
    <property type="project" value="TreeGrafter"/>
</dbReference>
<keyword evidence="12" id="KW-1185">Reference proteome</keyword>
<dbReference type="GeneID" id="65536219"/>